<dbReference type="Proteomes" id="UP000031523">
    <property type="component" value="Chromosome"/>
</dbReference>
<evidence type="ECO:0000259" key="1">
    <source>
        <dbReference type="PROSITE" id="PS50042"/>
    </source>
</evidence>
<proteinExistence type="predicted"/>
<dbReference type="PROSITE" id="PS50042">
    <property type="entry name" value="CNMP_BINDING_3"/>
    <property type="match status" value="1"/>
</dbReference>
<gene>
    <name evidence="2" type="ORF">SLNWT_0201</name>
</gene>
<dbReference type="KEGG" id="sals:SLNWT_0201"/>
<dbReference type="Gene3D" id="2.60.120.10">
    <property type="entry name" value="Jelly Rolls"/>
    <property type="match status" value="1"/>
</dbReference>
<organism evidence="2 3">
    <name type="scientific">Streptomyces albus (strain ATCC 21838 / DSM 41398 / FERM P-419 / JCM 4703 / NBRC 107858)</name>
    <dbReference type="NCBI Taxonomy" id="1081613"/>
    <lineage>
        <taxon>Bacteria</taxon>
        <taxon>Bacillati</taxon>
        <taxon>Actinomycetota</taxon>
        <taxon>Actinomycetes</taxon>
        <taxon>Kitasatosporales</taxon>
        <taxon>Streptomycetaceae</taxon>
        <taxon>Streptomyces</taxon>
    </lineage>
</organism>
<dbReference type="InterPro" id="IPR000595">
    <property type="entry name" value="cNMP-bd_dom"/>
</dbReference>
<protein>
    <submittedName>
        <fullName evidence="2">Putative regulatory protein</fullName>
    </submittedName>
</protein>
<evidence type="ECO:0000313" key="3">
    <source>
        <dbReference type="Proteomes" id="UP000031523"/>
    </source>
</evidence>
<dbReference type="InterPro" id="IPR018490">
    <property type="entry name" value="cNMP-bd_dom_sf"/>
</dbReference>
<dbReference type="SUPFAM" id="SSF51206">
    <property type="entry name" value="cAMP-binding domain-like"/>
    <property type="match status" value="1"/>
</dbReference>
<sequence length="151" mass="16489">MGSVRLLSVVPRDFRAPLMSLAREVGFPADARVCEAGGVADRFWVVRSGVVSLDVWVPGRGRLVVDSLGPGDLLGWSWLFPPFQWDFGAEAFTQVRAYEFDGASVRQLCDMQPALGVVLLRGVAEVLAERLGTTRAELVEQHRTHSGPLPS</sequence>
<evidence type="ECO:0000313" key="2">
    <source>
        <dbReference type="EMBL" id="AJE80577.1"/>
    </source>
</evidence>
<dbReference type="EMBL" id="CP010519">
    <property type="protein sequence ID" value="AJE80577.1"/>
    <property type="molecule type" value="Genomic_DNA"/>
</dbReference>
<reference evidence="2 3" key="1">
    <citation type="submission" date="2015-01" db="EMBL/GenBank/DDBJ databases">
        <title>Enhanced salinomycin production by adjusting the supply of polyketide extender units in Streptomyce albus DSM 41398.</title>
        <authorList>
            <person name="Lu C."/>
        </authorList>
    </citation>
    <scope>NUCLEOTIDE SEQUENCE [LARGE SCALE GENOMIC DNA]</scope>
    <source>
        <strain evidence="3">ATCC 21838 / DSM 41398 / FERM P-419 / JCM 4703 / NBRC 107858</strain>
    </source>
</reference>
<name>A0A0B5EQZ7_STRA4</name>
<keyword evidence="3" id="KW-1185">Reference proteome</keyword>
<feature type="domain" description="Cyclic nucleotide-binding" evidence="1">
    <location>
        <begin position="6"/>
        <end position="108"/>
    </location>
</feature>
<dbReference type="Pfam" id="PF00027">
    <property type="entry name" value="cNMP_binding"/>
    <property type="match status" value="1"/>
</dbReference>
<dbReference type="SMART" id="SM00100">
    <property type="entry name" value="cNMP"/>
    <property type="match status" value="1"/>
</dbReference>
<dbReference type="AlphaFoldDB" id="A0A0B5EQZ7"/>
<dbReference type="InterPro" id="IPR014710">
    <property type="entry name" value="RmlC-like_jellyroll"/>
</dbReference>
<accession>A0A0B5EQZ7</accession>
<dbReference type="CDD" id="cd00038">
    <property type="entry name" value="CAP_ED"/>
    <property type="match status" value="1"/>
</dbReference>